<evidence type="ECO:0000313" key="2">
    <source>
        <dbReference type="Proteomes" id="UP000886833"/>
    </source>
</evidence>
<dbReference type="Proteomes" id="UP000886833">
    <property type="component" value="Unassembled WGS sequence"/>
</dbReference>
<sequence>MIDIVKEKLPKEYERVVLEEYYDFFSNLYGIPSSVLRGKPTFTTDLEKLSRRDFKDQILMSSIGALDSINSENIEFVTNKESDGRISAIARIRVKDTDIHIAEILFLEYQDYDEKSRIAKDIFATLEQYGIDLNIPMLCYEVPQNDEIGIDIVLENGFSFIEEPSHETSIHRTFVFEKSLEPTRNQNGCTLNRKQTQGIN</sequence>
<dbReference type="EMBL" id="DVKQ01000042">
    <property type="protein sequence ID" value="HIT37474.1"/>
    <property type="molecule type" value="Genomic_DNA"/>
</dbReference>
<organism evidence="1 2">
    <name type="scientific">Candidatus Onthousia faecipullorum</name>
    <dbReference type="NCBI Taxonomy" id="2840887"/>
    <lineage>
        <taxon>Bacteria</taxon>
        <taxon>Bacillati</taxon>
        <taxon>Bacillota</taxon>
        <taxon>Bacilli</taxon>
        <taxon>Candidatus Onthousia</taxon>
    </lineage>
</organism>
<evidence type="ECO:0000313" key="1">
    <source>
        <dbReference type="EMBL" id="HIT37474.1"/>
    </source>
</evidence>
<dbReference type="AlphaFoldDB" id="A0A9D1GC62"/>
<name>A0A9D1GC62_9FIRM</name>
<accession>A0A9D1GC62</accession>
<gene>
    <name evidence="1" type="ORF">IAB59_03215</name>
</gene>
<reference evidence="1" key="2">
    <citation type="journal article" date="2021" name="PeerJ">
        <title>Extensive microbial diversity within the chicken gut microbiome revealed by metagenomics and culture.</title>
        <authorList>
            <person name="Gilroy R."/>
            <person name="Ravi A."/>
            <person name="Getino M."/>
            <person name="Pursley I."/>
            <person name="Horton D.L."/>
            <person name="Alikhan N.F."/>
            <person name="Baker D."/>
            <person name="Gharbi K."/>
            <person name="Hall N."/>
            <person name="Watson M."/>
            <person name="Adriaenssens E.M."/>
            <person name="Foster-Nyarko E."/>
            <person name="Jarju S."/>
            <person name="Secka A."/>
            <person name="Antonio M."/>
            <person name="Oren A."/>
            <person name="Chaudhuri R.R."/>
            <person name="La Ragione R."/>
            <person name="Hildebrand F."/>
            <person name="Pallen M.J."/>
        </authorList>
    </citation>
    <scope>NUCLEOTIDE SEQUENCE</scope>
    <source>
        <strain evidence="1">CHK195-26880</strain>
    </source>
</reference>
<comment type="caution">
    <text evidence="1">The sequence shown here is derived from an EMBL/GenBank/DDBJ whole genome shotgun (WGS) entry which is preliminary data.</text>
</comment>
<reference evidence="1" key="1">
    <citation type="submission" date="2020-10" db="EMBL/GenBank/DDBJ databases">
        <authorList>
            <person name="Gilroy R."/>
        </authorList>
    </citation>
    <scope>NUCLEOTIDE SEQUENCE</scope>
    <source>
        <strain evidence="1">CHK195-26880</strain>
    </source>
</reference>
<protein>
    <submittedName>
        <fullName evidence="1">Uncharacterized protein</fullName>
    </submittedName>
</protein>
<proteinExistence type="predicted"/>